<dbReference type="KEGG" id="elio:KO353_12475"/>
<organism evidence="3 4">
    <name type="scientific">Elioraea tepida</name>
    <dbReference type="NCBI Taxonomy" id="2843330"/>
    <lineage>
        <taxon>Bacteria</taxon>
        <taxon>Pseudomonadati</taxon>
        <taxon>Pseudomonadota</taxon>
        <taxon>Alphaproteobacteria</taxon>
        <taxon>Acetobacterales</taxon>
        <taxon>Elioraeaceae</taxon>
        <taxon>Elioraea</taxon>
    </lineage>
</organism>
<evidence type="ECO:0000313" key="3">
    <source>
        <dbReference type="EMBL" id="QXM24085.1"/>
    </source>
</evidence>
<dbReference type="InterPro" id="IPR007348">
    <property type="entry name" value="CopC_dom"/>
</dbReference>
<dbReference type="Proteomes" id="UP000694001">
    <property type="component" value="Chromosome"/>
</dbReference>
<evidence type="ECO:0000256" key="1">
    <source>
        <dbReference type="ARBA" id="ARBA00004196"/>
    </source>
</evidence>
<keyword evidence="4" id="KW-1185">Reference proteome</keyword>
<dbReference type="EMBL" id="CP076448">
    <property type="protein sequence ID" value="QXM24085.1"/>
    <property type="molecule type" value="Genomic_DNA"/>
</dbReference>
<dbReference type="AlphaFoldDB" id="A0A975YIS3"/>
<accession>A0A975YIS3</accession>
<dbReference type="GO" id="GO:0042597">
    <property type="term" value="C:periplasmic space"/>
    <property type="evidence" value="ECO:0007669"/>
    <property type="project" value="InterPro"/>
</dbReference>
<dbReference type="PANTHER" id="PTHR34820:SF4">
    <property type="entry name" value="INNER MEMBRANE PROTEIN YEBZ"/>
    <property type="match status" value="1"/>
</dbReference>
<dbReference type="RefSeq" id="WP_218285049.1">
    <property type="nucleotide sequence ID" value="NZ_CP076448.1"/>
</dbReference>
<dbReference type="PANTHER" id="PTHR34820">
    <property type="entry name" value="INNER MEMBRANE PROTEIN YEBZ"/>
    <property type="match status" value="1"/>
</dbReference>
<dbReference type="GO" id="GO:0005886">
    <property type="term" value="C:plasma membrane"/>
    <property type="evidence" value="ECO:0007669"/>
    <property type="project" value="TreeGrafter"/>
</dbReference>
<dbReference type="InterPro" id="IPR032694">
    <property type="entry name" value="CopC/D"/>
</dbReference>
<protein>
    <submittedName>
        <fullName evidence="3">Copper resistance protein CopC</fullName>
    </submittedName>
</protein>
<dbReference type="GO" id="GO:0006825">
    <property type="term" value="P:copper ion transport"/>
    <property type="evidence" value="ECO:0007669"/>
    <property type="project" value="InterPro"/>
</dbReference>
<dbReference type="GO" id="GO:0046688">
    <property type="term" value="P:response to copper ion"/>
    <property type="evidence" value="ECO:0007669"/>
    <property type="project" value="InterPro"/>
</dbReference>
<proteinExistence type="predicted"/>
<evidence type="ECO:0000313" key="4">
    <source>
        <dbReference type="Proteomes" id="UP000694001"/>
    </source>
</evidence>
<feature type="domain" description="CopC" evidence="2">
    <location>
        <begin position="21"/>
        <end position="113"/>
    </location>
</feature>
<sequence>MIPRRAMFGAPLLIAGPARAHSELRSSEPANGARLTSPPEMLTLRFNEGVWLTAVTLHDEAGRSVRLPLSRDITPRPIEQLAAPALGTGAWRLEWRAISADGHPVRGTIRFTIAPMP</sequence>
<evidence type="ECO:0000259" key="2">
    <source>
        <dbReference type="Pfam" id="PF04234"/>
    </source>
</evidence>
<reference evidence="3" key="1">
    <citation type="submission" date="2021-06" db="EMBL/GenBank/DDBJ databases">
        <title>Elioraea tepida, sp. nov., a moderately thermophilic aerobic anoxygenic phototrophic bacterium isolated from an alkaline siliceous hot spring mat community in Yellowstone National Park, WY, USA.</title>
        <authorList>
            <person name="Saini M.K."/>
            <person name="Yoshida S."/>
            <person name="Sebastian A."/>
            <person name="Hirose S."/>
            <person name="Hara E."/>
            <person name="Tamaki H."/>
            <person name="Soulier N.T."/>
            <person name="Albert I."/>
            <person name="Hanada S."/>
            <person name="Bryant D.A."/>
            <person name="Tank M."/>
        </authorList>
    </citation>
    <scope>NUCLEOTIDE SEQUENCE</scope>
    <source>
        <strain evidence="3">MS-P2</strain>
    </source>
</reference>
<dbReference type="GO" id="GO:0005507">
    <property type="term" value="F:copper ion binding"/>
    <property type="evidence" value="ECO:0007669"/>
    <property type="project" value="InterPro"/>
</dbReference>
<name>A0A975YIS3_9PROT</name>
<gene>
    <name evidence="3" type="ORF">KO353_12475</name>
</gene>
<comment type="subcellular location">
    <subcellularLocation>
        <location evidence="1">Cell envelope</location>
    </subcellularLocation>
</comment>
<dbReference type="Pfam" id="PF04234">
    <property type="entry name" value="CopC"/>
    <property type="match status" value="1"/>
</dbReference>
<dbReference type="GO" id="GO:0030313">
    <property type="term" value="C:cell envelope"/>
    <property type="evidence" value="ECO:0007669"/>
    <property type="project" value="UniProtKB-SubCell"/>
</dbReference>